<dbReference type="Pfam" id="PF14322">
    <property type="entry name" value="SusD-like_3"/>
    <property type="match status" value="1"/>
</dbReference>
<accession>A0A1D7QF35</accession>
<feature type="domain" description="SusD-like N-terminal" evidence="7">
    <location>
        <begin position="25"/>
        <end position="226"/>
    </location>
</feature>
<keyword evidence="3" id="KW-0732">Signal</keyword>
<dbReference type="PROSITE" id="PS51257">
    <property type="entry name" value="PROKAR_LIPOPROTEIN"/>
    <property type="match status" value="1"/>
</dbReference>
<gene>
    <name evidence="8" type="ORF">BFS30_08765</name>
</gene>
<evidence type="ECO:0000256" key="4">
    <source>
        <dbReference type="ARBA" id="ARBA00023136"/>
    </source>
</evidence>
<evidence type="ECO:0000256" key="3">
    <source>
        <dbReference type="ARBA" id="ARBA00022729"/>
    </source>
</evidence>
<dbReference type="AlphaFoldDB" id="A0A1D7QF35"/>
<keyword evidence="9" id="KW-1185">Reference proteome</keyword>
<dbReference type="Gene3D" id="1.25.40.390">
    <property type="match status" value="1"/>
</dbReference>
<evidence type="ECO:0000256" key="5">
    <source>
        <dbReference type="ARBA" id="ARBA00023237"/>
    </source>
</evidence>
<evidence type="ECO:0000256" key="1">
    <source>
        <dbReference type="ARBA" id="ARBA00004442"/>
    </source>
</evidence>
<dbReference type="InterPro" id="IPR011990">
    <property type="entry name" value="TPR-like_helical_dom_sf"/>
</dbReference>
<dbReference type="RefSeq" id="WP_069378935.1">
    <property type="nucleotide sequence ID" value="NZ_CP017141.1"/>
</dbReference>
<feature type="domain" description="RagB/SusD" evidence="6">
    <location>
        <begin position="362"/>
        <end position="451"/>
    </location>
</feature>
<protein>
    <recommendedName>
        <fullName evidence="10">SusD family protein</fullName>
    </recommendedName>
</protein>
<evidence type="ECO:0000313" key="8">
    <source>
        <dbReference type="EMBL" id="AOM77244.1"/>
    </source>
</evidence>
<dbReference type="InterPro" id="IPR033985">
    <property type="entry name" value="SusD-like_N"/>
</dbReference>
<sequence>MIKIKFNNSIILGLAGLCLFSGCSKFLDESPDMRTELNSPEKIGELLSTAYPQASYIPFTESMSDNVSDKGSGNVELANSSPYFFKDDKSPDPDAPIGYWNASYKAISAANHALEMIEKQADYERYRAYKGEALVARAYAHFMLVTLFSKPYSPQTSDIDPGIPYVTATEKIVLGHYQRKTVAYVYEMIEKDLKEGLPLINDAIYKVPKYHFTLAAANAFASRFYLFKKDAVNAVKHANAVFSSGSLSAYLRPVNSNAYRSFQYRELEAQYTRAENPANILLIETPSIWGRSYPTFRYGFTPDLMSKLTNSSNVTGGTWAYNIYGNETSLNIPKFREHFVRLTLNAESGIPYNMIPVFSAEEVLFNRAEANAMMGNHEAAIADLNDYIASRFIISFNNPVYDPEMAITMDKLTTFYNSADREQVLINCILDFKRVNFLFEGQRWFDIIRHGLPVEHKTSKGELFILGPQHPQRVFQIPEEAQSSGLELNPR</sequence>
<dbReference type="SUPFAM" id="SSF48452">
    <property type="entry name" value="TPR-like"/>
    <property type="match status" value="1"/>
</dbReference>
<reference evidence="8 9" key="1">
    <citation type="submission" date="2016-08" db="EMBL/GenBank/DDBJ databases">
        <authorList>
            <person name="Seilhamer J.J."/>
        </authorList>
    </citation>
    <scope>NUCLEOTIDE SEQUENCE [LARGE SCALE GENOMIC DNA]</scope>
    <source>
        <strain evidence="8 9">DX4</strain>
    </source>
</reference>
<dbReference type="Proteomes" id="UP000094313">
    <property type="component" value="Chromosome"/>
</dbReference>
<proteinExistence type="inferred from homology"/>
<keyword evidence="4" id="KW-0472">Membrane</keyword>
<comment type="similarity">
    <text evidence="2">Belongs to the SusD family.</text>
</comment>
<name>A0A1D7QF35_9SPHI</name>
<dbReference type="InterPro" id="IPR012944">
    <property type="entry name" value="SusD_RagB_dom"/>
</dbReference>
<dbReference type="OrthoDB" id="1147023at2"/>
<evidence type="ECO:0000313" key="9">
    <source>
        <dbReference type="Proteomes" id="UP000094313"/>
    </source>
</evidence>
<keyword evidence="5" id="KW-0998">Cell outer membrane</keyword>
<evidence type="ECO:0000259" key="7">
    <source>
        <dbReference type="Pfam" id="PF14322"/>
    </source>
</evidence>
<evidence type="ECO:0000259" key="6">
    <source>
        <dbReference type="Pfam" id="PF07980"/>
    </source>
</evidence>
<dbReference type="Pfam" id="PF07980">
    <property type="entry name" value="SusD_RagB"/>
    <property type="match status" value="1"/>
</dbReference>
<dbReference type="GO" id="GO:0009279">
    <property type="term" value="C:cell outer membrane"/>
    <property type="evidence" value="ECO:0007669"/>
    <property type="project" value="UniProtKB-SubCell"/>
</dbReference>
<evidence type="ECO:0000256" key="2">
    <source>
        <dbReference type="ARBA" id="ARBA00006275"/>
    </source>
</evidence>
<dbReference type="KEGG" id="psty:BFS30_08765"/>
<organism evidence="8 9">
    <name type="scientific">Pedobacter steynii</name>
    <dbReference type="NCBI Taxonomy" id="430522"/>
    <lineage>
        <taxon>Bacteria</taxon>
        <taxon>Pseudomonadati</taxon>
        <taxon>Bacteroidota</taxon>
        <taxon>Sphingobacteriia</taxon>
        <taxon>Sphingobacteriales</taxon>
        <taxon>Sphingobacteriaceae</taxon>
        <taxon>Pedobacter</taxon>
    </lineage>
</organism>
<dbReference type="EMBL" id="CP017141">
    <property type="protein sequence ID" value="AOM77244.1"/>
    <property type="molecule type" value="Genomic_DNA"/>
</dbReference>
<comment type="subcellular location">
    <subcellularLocation>
        <location evidence="1">Cell outer membrane</location>
    </subcellularLocation>
</comment>
<evidence type="ECO:0008006" key="10">
    <source>
        <dbReference type="Google" id="ProtNLM"/>
    </source>
</evidence>